<reference evidence="10 11" key="1">
    <citation type="journal article" date="2018" name="Nat. Biotechnol.">
        <title>A standardized bacterial taxonomy based on genome phylogeny substantially revises the tree of life.</title>
        <authorList>
            <person name="Parks D.H."/>
            <person name="Chuvochina M."/>
            <person name="Waite D.W."/>
            <person name="Rinke C."/>
            <person name="Skarshewski A."/>
            <person name="Chaumeil P.A."/>
            <person name="Hugenholtz P."/>
        </authorList>
    </citation>
    <scope>NUCLEOTIDE SEQUENCE [LARGE SCALE GENOMIC DNA]</scope>
    <source>
        <strain evidence="10">UBA9360</strain>
    </source>
</reference>
<dbReference type="Pfam" id="PF04999">
    <property type="entry name" value="FtsL"/>
    <property type="match status" value="1"/>
</dbReference>
<name>A0A348WPH6_9GAMM</name>
<dbReference type="GO" id="GO:0005886">
    <property type="term" value="C:plasma membrane"/>
    <property type="evidence" value="ECO:0007669"/>
    <property type="project" value="UniProtKB-SubCell"/>
</dbReference>
<dbReference type="NCBIfam" id="TIGR02209">
    <property type="entry name" value="ftsL_broad"/>
    <property type="match status" value="1"/>
</dbReference>
<dbReference type="PANTHER" id="PTHR37479">
    <property type="entry name" value="CELL DIVISION PROTEIN FTSL"/>
    <property type="match status" value="1"/>
</dbReference>
<organism evidence="10 11">
    <name type="scientific">Idiomarina baltica</name>
    <dbReference type="NCBI Taxonomy" id="190892"/>
    <lineage>
        <taxon>Bacteria</taxon>
        <taxon>Pseudomonadati</taxon>
        <taxon>Pseudomonadota</taxon>
        <taxon>Gammaproteobacteria</taxon>
        <taxon>Alteromonadales</taxon>
        <taxon>Idiomarinaceae</taxon>
        <taxon>Idiomarina</taxon>
    </lineage>
</organism>
<keyword evidence="4 8" id="KW-0812">Transmembrane</keyword>
<evidence type="ECO:0000256" key="1">
    <source>
        <dbReference type="ARBA" id="ARBA00004401"/>
    </source>
</evidence>
<dbReference type="GO" id="GO:0043093">
    <property type="term" value="P:FtsZ-dependent cytokinesis"/>
    <property type="evidence" value="ECO:0007669"/>
    <property type="project" value="UniProtKB-UniRule"/>
</dbReference>
<evidence type="ECO:0000256" key="5">
    <source>
        <dbReference type="ARBA" id="ARBA00022989"/>
    </source>
</evidence>
<sequence>MVKTRYPSLPIMLLQDLMRFKWVILLAIAVIGSALTVIYTAHQNRLLTSERDELLSTQDKIDREWRHLVLEQTALTEHSRVERIAQEQLGMIDVDAKHEVLVPWQ</sequence>
<keyword evidence="6 8" id="KW-0472">Membrane</keyword>
<evidence type="ECO:0000256" key="7">
    <source>
        <dbReference type="ARBA" id="ARBA00023306"/>
    </source>
</evidence>
<evidence type="ECO:0000256" key="6">
    <source>
        <dbReference type="ARBA" id="ARBA00023136"/>
    </source>
</evidence>
<dbReference type="STRING" id="314276.OS145_05255"/>
<keyword evidence="8" id="KW-0997">Cell inner membrane</keyword>
<evidence type="ECO:0000256" key="8">
    <source>
        <dbReference type="HAMAP-Rule" id="MF_00910"/>
    </source>
</evidence>
<evidence type="ECO:0000256" key="4">
    <source>
        <dbReference type="ARBA" id="ARBA00022692"/>
    </source>
</evidence>
<dbReference type="HAMAP" id="MF_00910">
    <property type="entry name" value="FtsL"/>
    <property type="match status" value="1"/>
</dbReference>
<dbReference type="EMBL" id="DMUP01000152">
    <property type="protein sequence ID" value="HAR56438.1"/>
    <property type="molecule type" value="Genomic_DNA"/>
</dbReference>
<dbReference type="PANTHER" id="PTHR37479:SF1">
    <property type="entry name" value="CELL DIVISION PROTEIN FTSL"/>
    <property type="match status" value="1"/>
</dbReference>
<proteinExistence type="inferred from homology"/>
<evidence type="ECO:0000256" key="9">
    <source>
        <dbReference type="NCBIfam" id="TIGR02209"/>
    </source>
</evidence>
<comment type="similarity">
    <text evidence="8">Belongs to the FtsL family.</text>
</comment>
<comment type="function">
    <text evidence="8">Essential cell division protein. May link together the upstream cell division proteins, which are predominantly cytoplasmic, with the downstream cell division proteins, which are predominantly periplasmic.</text>
</comment>
<accession>A0A348WPH6</accession>
<comment type="caution">
    <text evidence="10">The sequence shown here is derived from an EMBL/GenBank/DDBJ whole genome shotgun (WGS) entry which is preliminary data.</text>
</comment>
<dbReference type="AlphaFoldDB" id="A0A348WPH6"/>
<evidence type="ECO:0000256" key="2">
    <source>
        <dbReference type="ARBA" id="ARBA00022475"/>
    </source>
</evidence>
<keyword evidence="3 8" id="KW-0132">Cell division</keyword>
<evidence type="ECO:0000256" key="3">
    <source>
        <dbReference type="ARBA" id="ARBA00022618"/>
    </source>
</evidence>
<protein>
    <recommendedName>
        <fullName evidence="8 9">Cell division protein FtsL</fullName>
    </recommendedName>
</protein>
<comment type="subunit">
    <text evidence="8">Part of a complex composed of FtsB, FtsL and FtsQ.</text>
</comment>
<keyword evidence="2 8" id="KW-1003">Cell membrane</keyword>
<gene>
    <name evidence="8 10" type="primary">ftsL</name>
    <name evidence="10" type="ORF">DCR58_06600</name>
</gene>
<dbReference type="GO" id="GO:0032153">
    <property type="term" value="C:cell division site"/>
    <property type="evidence" value="ECO:0007669"/>
    <property type="project" value="UniProtKB-UniRule"/>
</dbReference>
<evidence type="ECO:0000313" key="10">
    <source>
        <dbReference type="EMBL" id="HAR56438.1"/>
    </source>
</evidence>
<dbReference type="InterPro" id="IPR011922">
    <property type="entry name" value="Cell_div_FtsL"/>
</dbReference>
<comment type="subcellular location">
    <subcellularLocation>
        <location evidence="8">Cell inner membrane</location>
        <topology evidence="8">Single-pass type II membrane protein</topology>
    </subcellularLocation>
    <subcellularLocation>
        <location evidence="1">Cell membrane</location>
        <topology evidence="1">Single-pass type II membrane protein</topology>
    </subcellularLocation>
    <text evidence="8">Localizes to the division septum where it forms a ring structure.</text>
</comment>
<dbReference type="Proteomes" id="UP000262878">
    <property type="component" value="Unassembled WGS sequence"/>
</dbReference>
<evidence type="ECO:0000313" key="11">
    <source>
        <dbReference type="Proteomes" id="UP000262878"/>
    </source>
</evidence>
<feature type="transmembrane region" description="Helical" evidence="8">
    <location>
        <begin position="20"/>
        <end position="41"/>
    </location>
</feature>
<dbReference type="RefSeq" id="WP_006956777.1">
    <property type="nucleotide sequence ID" value="NZ_DBGH01000018.1"/>
</dbReference>
<keyword evidence="5 8" id="KW-1133">Transmembrane helix</keyword>
<keyword evidence="7 8" id="KW-0131">Cell cycle</keyword>